<name>A0A9P5AIN6_9HYPO</name>
<evidence type="ECO:0000256" key="1">
    <source>
        <dbReference type="SAM" id="MobiDB-lite"/>
    </source>
</evidence>
<dbReference type="PROSITE" id="PS00028">
    <property type="entry name" value="ZINC_FINGER_C2H2_1"/>
    <property type="match status" value="1"/>
</dbReference>
<dbReference type="PANTHER" id="PTHR35391:SF7">
    <property type="entry name" value="C2H2-TYPE DOMAIN-CONTAINING PROTEIN"/>
    <property type="match status" value="1"/>
</dbReference>
<gene>
    <name evidence="3" type="ORF">FBEOM_6723</name>
</gene>
<keyword evidence="4" id="KW-1185">Reference proteome</keyword>
<evidence type="ECO:0000259" key="2">
    <source>
        <dbReference type="PROSITE" id="PS00028"/>
    </source>
</evidence>
<reference evidence="3" key="1">
    <citation type="journal article" date="2017" name="Mycologia">
        <title>Fusarium algeriense, sp. nov., a novel toxigenic crown rot pathogen of durum wheat from Algeria is nested in the Fusarium burgessii species complex.</title>
        <authorList>
            <person name="Laraba I."/>
            <person name="Keddad A."/>
            <person name="Boureghda H."/>
            <person name="Abdallah N."/>
            <person name="Vaughan M.M."/>
            <person name="Proctor R.H."/>
            <person name="Busman M."/>
            <person name="O'Donnell K."/>
        </authorList>
    </citation>
    <scope>NUCLEOTIDE SEQUENCE</scope>
    <source>
        <strain evidence="3">NRRL 25174</strain>
    </source>
</reference>
<sequence>MEQYEKRGTIAERVSTALDGFSNLKKSLSRYETNDEVADATNSESSLLPEFENEFTRFKIWTGNQAAHQKGPASLDHRLRDATHLQQQVTYLLSDISQSLEEAISFISGEFPSSDRNESIERATEESTSFDILYGEDESDELDFDDGPATISLTTLLKDIAEGIDCLLRLSVAIAHPAPHERFRKRGAGSTEGVSFYTPHDIAYVRDKFPNLSTDIATILGKFITRRRQFFKYRKAHHEKLVSGLETMVSGEQLDRSQSEVIQKTLASSLPERFKMTSLNYLDAVLDEDIGSDAAISQTSYATSAGILLEDVGDKEHPPPLPSSAQDGIFECPFCYRMISAKTRKAWKRHVFSDLRPYTCLLTPCIESNSDFDRRHDWQSHISEYHWKSWSCPFRCHDPYSSVAELTVHIKARHLPEATDNELRTISSLCSQSVPENSANECLVCGYMIFGIKNYVRHVGRHLEQLALFALPTLDDGMSLEDIGEDKQNSTQLSLDEESSHDVSGAAASPNLEPLEQIRTTLPNEEKGVAHDQKSTQIRAGWLSKPPTSTTEDIEGFQLDRRTESIMHNGKGHADYQGVIVRITSIAKDALFELRRIESEVCINAAEIRAINVDPTRFADQGLFCKQEELVLAADQVKADAFQQINQLVQEVEAPGEEISKETTQILDRIATARQDITKQMDVMCKEHDLAKAIHFARAASSETEESLRAIAMGPEGISESVSNPQSPGGLVPPIETQSRDANKKVKRDAAIKIWQGSTISGYGDQYNGPIFAYEGESSGCVIPDLSGNTWTNPRVVLWTNGPTNGAVFPIKKKTENE</sequence>
<reference evidence="3" key="2">
    <citation type="submission" date="2020-02" db="EMBL/GenBank/DDBJ databases">
        <title>Identification and distribution of gene clusters putatively required for synthesis of sphingolipid metabolism inhibitors in phylogenetically diverse species of the filamentous fungus Fusarium.</title>
        <authorList>
            <person name="Kim H.-S."/>
            <person name="Busman M."/>
            <person name="Brown D.W."/>
            <person name="Divon H."/>
            <person name="Uhlig S."/>
            <person name="Proctor R.H."/>
        </authorList>
    </citation>
    <scope>NUCLEOTIDE SEQUENCE</scope>
    <source>
        <strain evidence="3">NRRL 25174</strain>
    </source>
</reference>
<organism evidence="3 4">
    <name type="scientific">Fusarium beomiforme</name>
    <dbReference type="NCBI Taxonomy" id="44412"/>
    <lineage>
        <taxon>Eukaryota</taxon>
        <taxon>Fungi</taxon>
        <taxon>Dikarya</taxon>
        <taxon>Ascomycota</taxon>
        <taxon>Pezizomycotina</taxon>
        <taxon>Sordariomycetes</taxon>
        <taxon>Hypocreomycetidae</taxon>
        <taxon>Hypocreales</taxon>
        <taxon>Nectriaceae</taxon>
        <taxon>Fusarium</taxon>
        <taxon>Fusarium burgessii species complex</taxon>
    </lineage>
</organism>
<proteinExistence type="predicted"/>
<feature type="domain" description="C2H2-type" evidence="2">
    <location>
        <begin position="392"/>
        <end position="414"/>
    </location>
</feature>
<dbReference type="AlphaFoldDB" id="A0A9P5AIN6"/>
<dbReference type="InterPro" id="IPR013087">
    <property type="entry name" value="Znf_C2H2_type"/>
</dbReference>
<dbReference type="PANTHER" id="PTHR35391">
    <property type="entry name" value="C2H2-TYPE DOMAIN-CONTAINING PROTEIN-RELATED"/>
    <property type="match status" value="1"/>
</dbReference>
<evidence type="ECO:0000313" key="3">
    <source>
        <dbReference type="EMBL" id="KAF4339309.1"/>
    </source>
</evidence>
<dbReference type="InterPro" id="IPR058925">
    <property type="entry name" value="zf-C2H2_AcuF"/>
</dbReference>
<accession>A0A9P5AIN6</accession>
<dbReference type="OrthoDB" id="6133115at2759"/>
<protein>
    <submittedName>
        <fullName evidence="3">Transcription factor</fullName>
    </submittedName>
</protein>
<evidence type="ECO:0000313" key="4">
    <source>
        <dbReference type="Proteomes" id="UP000730481"/>
    </source>
</evidence>
<dbReference type="EMBL" id="PVQB02000288">
    <property type="protein sequence ID" value="KAF4339309.1"/>
    <property type="molecule type" value="Genomic_DNA"/>
</dbReference>
<feature type="region of interest" description="Disordered" evidence="1">
    <location>
        <begin position="717"/>
        <end position="743"/>
    </location>
</feature>
<feature type="region of interest" description="Disordered" evidence="1">
    <location>
        <begin position="486"/>
        <end position="514"/>
    </location>
</feature>
<dbReference type="Pfam" id="PF26082">
    <property type="entry name" value="zf-C2H2_AcuF"/>
    <property type="match status" value="1"/>
</dbReference>
<dbReference type="Proteomes" id="UP000730481">
    <property type="component" value="Unassembled WGS sequence"/>
</dbReference>
<comment type="caution">
    <text evidence="3">The sequence shown here is derived from an EMBL/GenBank/DDBJ whole genome shotgun (WGS) entry which is preliminary data.</text>
</comment>